<protein>
    <submittedName>
        <fullName evidence="2">Putative tick transposon</fullName>
    </submittedName>
</protein>
<dbReference type="SUPFAM" id="SSF56219">
    <property type="entry name" value="DNase I-like"/>
    <property type="match status" value="1"/>
</dbReference>
<dbReference type="Pfam" id="PF00078">
    <property type="entry name" value="RVT_1"/>
    <property type="match status" value="1"/>
</dbReference>
<dbReference type="GO" id="GO:0003824">
    <property type="term" value="F:catalytic activity"/>
    <property type="evidence" value="ECO:0007669"/>
    <property type="project" value="InterPro"/>
</dbReference>
<dbReference type="PANTHER" id="PTHR33332">
    <property type="entry name" value="REVERSE TRANSCRIPTASE DOMAIN-CONTAINING PROTEIN"/>
    <property type="match status" value="1"/>
</dbReference>
<dbReference type="CDD" id="cd01650">
    <property type="entry name" value="RT_nLTR_like"/>
    <property type="match status" value="1"/>
</dbReference>
<dbReference type="AlphaFoldDB" id="U5EHK5"/>
<feature type="domain" description="Reverse transcriptase" evidence="1">
    <location>
        <begin position="466"/>
        <end position="734"/>
    </location>
</feature>
<dbReference type="EMBL" id="GANO01002979">
    <property type="protein sequence ID" value="JAB56892.1"/>
    <property type="molecule type" value="mRNA"/>
</dbReference>
<dbReference type="InterPro" id="IPR043502">
    <property type="entry name" value="DNA/RNA_pol_sf"/>
</dbReference>
<dbReference type="InterPro" id="IPR036691">
    <property type="entry name" value="Endo/exonu/phosph_ase_sf"/>
</dbReference>
<accession>U5EHK5</accession>
<dbReference type="SUPFAM" id="SSF56672">
    <property type="entry name" value="DNA/RNA polymerases"/>
    <property type="match status" value="1"/>
</dbReference>
<feature type="non-terminal residue" evidence="2">
    <location>
        <position position="1"/>
    </location>
</feature>
<dbReference type="PROSITE" id="PS50878">
    <property type="entry name" value="RT_POL"/>
    <property type="match status" value="1"/>
</dbReference>
<organism evidence="2">
    <name type="scientific">Corethrella appendiculata</name>
    <dbReference type="NCBI Taxonomy" id="1370023"/>
    <lineage>
        <taxon>Eukaryota</taxon>
        <taxon>Metazoa</taxon>
        <taxon>Ecdysozoa</taxon>
        <taxon>Arthropoda</taxon>
        <taxon>Hexapoda</taxon>
        <taxon>Insecta</taxon>
        <taxon>Pterygota</taxon>
        <taxon>Neoptera</taxon>
        <taxon>Endopterygota</taxon>
        <taxon>Diptera</taxon>
        <taxon>Nematocera</taxon>
        <taxon>Culicoidea</taxon>
        <taxon>Chaoboridae</taxon>
        <taxon>Corethrella</taxon>
    </lineage>
</organism>
<dbReference type="GO" id="GO:0071897">
    <property type="term" value="P:DNA biosynthetic process"/>
    <property type="evidence" value="ECO:0007669"/>
    <property type="project" value="UniProtKB-ARBA"/>
</dbReference>
<evidence type="ECO:0000313" key="2">
    <source>
        <dbReference type="EMBL" id="JAB56892.1"/>
    </source>
</evidence>
<dbReference type="InterPro" id="IPR000477">
    <property type="entry name" value="RT_dom"/>
</dbReference>
<evidence type="ECO:0000259" key="1">
    <source>
        <dbReference type="PROSITE" id="PS50878"/>
    </source>
</evidence>
<dbReference type="InterPro" id="IPR005135">
    <property type="entry name" value="Endo/exonuclease/phosphatase"/>
</dbReference>
<sequence length="936" mass="107946">LNVVYVNARSVRRKINLISYLMDDLKTPIHVLVVSESWLKLNEICNLMNYQSYHSVRTARSMGGGVSIFVHNSISSNEIFQLEFDENNFLCIDLVNLNLKIFGVYHPGRNTAQFVSKLEELIIQHHRVIALGDFNLNLLDREDLAVQNYNTMLNSNGFVVLNSLSNSYATRISNTVSTTIDHILTNILDIECNFVIRETEPHISDHKTLVLSVKQTLPTAETQRTKVIIDYDKICTDSFLERLSHVNSIEEFTVVCKNSINENTKIINRSNNDPQKPYITPTILRMINIKNNIFENYMRNKNDLHLKRAYIQCRNRLKNKIKYSKQNYYSNLFLKYSQNSKKTWDIIHEVVLNKSRRDKATNVTLEMNGTKITDKSQIANLFNNYFVNVCSNLVLNLTTHDHDYRLHLGSPLPENFSFSLVTEQEISEIIDNLKPDASTGLDGISAKFLKRCKPFIIVKLVELINQNLANGTFPDSLKVAKVISLYKSGDKLNIGNYRPISILTAISKIFEKVMFIQVQSYLISNGLIHPYQYGFMPSSNTTTAASDFLDYVLKGVDDGYYVGVIYIDLRKAFDCVNHNILIDKLKYFGLNSNVVNMFQSYLDNRFQIVQIGDAKSDCERIYSGVPQGSILGPLLFILFLNDLCSLVLNGELELYADDAVLKLKCKNLYQLQLMMQHDLNILNDWFSANKMIINVQKTNCMIFKLGNEIPSVEIFLNGNQIGQVQEAKCLGLVIDSKLTWTKHIQHVKKKIVPMIYAIGKARHFISENIAWKLYYSHVYSHLTYMLGVWGAAADVHINLLSVLQKRVIKFIRKLPVLHPSDVLFNVNVLPFHKLYLYELLFFVHKVSNNLLRSNIQLIRAQDVHRYPTRHRENFYTTRSRTVTGDKNVFKRGLNLYNRLPDNIKNSLSLNIFKTILKNFLFQLTAEEYNNFVRLYN</sequence>
<name>U5EHK5_9DIPT</name>
<reference evidence="2" key="1">
    <citation type="journal article" date="2014" name="Insect Biochem. Mol. Biol.">
        <title>An insight into the sialome of the frog biting fly, Corethrella appendiculata.</title>
        <authorList>
            <person name="Ribeiro J.M.C."/>
            <person name="Chagas A.C."/>
            <person name="Pham V.M."/>
            <person name="Lounibos L.P."/>
            <person name="Calvo E."/>
        </authorList>
    </citation>
    <scope>NUCLEOTIDE SEQUENCE</scope>
    <source>
        <tissue evidence="2">Salivary glands</tissue>
    </source>
</reference>
<proteinExistence type="evidence at transcript level"/>
<dbReference type="Gene3D" id="3.60.10.10">
    <property type="entry name" value="Endonuclease/exonuclease/phosphatase"/>
    <property type="match status" value="1"/>
</dbReference>
<dbReference type="Pfam" id="PF03372">
    <property type="entry name" value="Exo_endo_phos"/>
    <property type="match status" value="1"/>
</dbReference>